<name>A0A137NXG5_CONC2</name>
<sequence>MKAFIYSSFIASLLAGFSPGAPYSGSTWPVGTEQKITYKWVDQSDDTTSFNKVAKVNIDFMTGPDENAEYISDIAHGLDPKTTEISWKIPDVPKDGKIYFIRINSLDKDNKVLQNNWSTRFTINGSTGKGDSDPTTIPPKDKPTSTSTKDDDKDEKTTSDKKDKATKTTSGKDKPTSTTESETTTTTEATTTTTTKAKTTTTSKVIPTDPPSSAKSAFAVSGLSLLSAAIYALL</sequence>
<feature type="domain" description="Yeast cell wall synthesis Kre9/Knh1-like N-terminal" evidence="4">
    <location>
        <begin position="22"/>
        <end position="123"/>
    </location>
</feature>
<dbReference type="InterPro" id="IPR052982">
    <property type="entry name" value="SRP1/TIP1-like"/>
</dbReference>
<proteinExistence type="predicted"/>
<dbReference type="PANTHER" id="PTHR40633:SF1">
    <property type="entry name" value="GPI ANCHORED SERINE-THREONINE RICH PROTEIN (AFU_ORTHOLOGUE AFUA_1G03630)"/>
    <property type="match status" value="1"/>
</dbReference>
<keyword evidence="1 3" id="KW-0732">Signal</keyword>
<reference evidence="5 6" key="1">
    <citation type="journal article" date="2015" name="Genome Biol. Evol.">
        <title>Phylogenomic analyses indicate that early fungi evolved digesting cell walls of algal ancestors of land plants.</title>
        <authorList>
            <person name="Chang Y."/>
            <person name="Wang S."/>
            <person name="Sekimoto S."/>
            <person name="Aerts A.L."/>
            <person name="Choi C."/>
            <person name="Clum A."/>
            <person name="LaButti K.M."/>
            <person name="Lindquist E.A."/>
            <person name="Yee Ngan C."/>
            <person name="Ohm R.A."/>
            <person name="Salamov A.A."/>
            <person name="Grigoriev I.V."/>
            <person name="Spatafora J.W."/>
            <person name="Berbee M.L."/>
        </authorList>
    </citation>
    <scope>NUCLEOTIDE SEQUENCE [LARGE SCALE GENOMIC DNA]</scope>
    <source>
        <strain evidence="5 6">NRRL 28638</strain>
    </source>
</reference>
<feature type="region of interest" description="Disordered" evidence="2">
    <location>
        <begin position="121"/>
        <end position="216"/>
    </location>
</feature>
<dbReference type="PANTHER" id="PTHR40633">
    <property type="entry name" value="MATRIX PROTEIN, PUTATIVE (AFU_ORTHOLOGUE AFUA_8G05410)-RELATED"/>
    <property type="match status" value="1"/>
</dbReference>
<feature type="chain" id="PRO_5007294183" description="Yeast cell wall synthesis Kre9/Knh1-like N-terminal domain-containing protein" evidence="3">
    <location>
        <begin position="21"/>
        <end position="234"/>
    </location>
</feature>
<keyword evidence="6" id="KW-1185">Reference proteome</keyword>
<dbReference type="InterPro" id="IPR018466">
    <property type="entry name" value="Kre9/Knh1-like_N"/>
</dbReference>
<evidence type="ECO:0000256" key="3">
    <source>
        <dbReference type="SAM" id="SignalP"/>
    </source>
</evidence>
<dbReference type="OrthoDB" id="2432613at2759"/>
<evidence type="ECO:0000313" key="6">
    <source>
        <dbReference type="Proteomes" id="UP000070444"/>
    </source>
</evidence>
<feature type="compositionally biased region" description="Basic and acidic residues" evidence="2">
    <location>
        <begin position="139"/>
        <end position="175"/>
    </location>
</feature>
<evidence type="ECO:0000313" key="5">
    <source>
        <dbReference type="EMBL" id="KXN67466.1"/>
    </source>
</evidence>
<evidence type="ECO:0000256" key="1">
    <source>
        <dbReference type="ARBA" id="ARBA00022729"/>
    </source>
</evidence>
<accession>A0A137NXG5</accession>
<dbReference type="OMA" id="WTANSAR"/>
<dbReference type="AlphaFoldDB" id="A0A137NXG5"/>
<gene>
    <name evidence="5" type="ORF">CONCODRAFT_19596</name>
</gene>
<feature type="compositionally biased region" description="Low complexity" evidence="2">
    <location>
        <begin position="176"/>
        <end position="204"/>
    </location>
</feature>
<organism evidence="5 6">
    <name type="scientific">Conidiobolus coronatus (strain ATCC 28846 / CBS 209.66 / NRRL 28638)</name>
    <name type="common">Delacroixia coronata</name>
    <dbReference type="NCBI Taxonomy" id="796925"/>
    <lineage>
        <taxon>Eukaryota</taxon>
        <taxon>Fungi</taxon>
        <taxon>Fungi incertae sedis</taxon>
        <taxon>Zoopagomycota</taxon>
        <taxon>Entomophthoromycotina</taxon>
        <taxon>Entomophthoromycetes</taxon>
        <taxon>Entomophthorales</taxon>
        <taxon>Ancylistaceae</taxon>
        <taxon>Conidiobolus</taxon>
    </lineage>
</organism>
<protein>
    <recommendedName>
        <fullName evidence="4">Yeast cell wall synthesis Kre9/Knh1-like N-terminal domain-containing protein</fullName>
    </recommendedName>
</protein>
<evidence type="ECO:0000259" key="4">
    <source>
        <dbReference type="Pfam" id="PF10342"/>
    </source>
</evidence>
<dbReference type="Pfam" id="PF10342">
    <property type="entry name" value="Kre9_KNH"/>
    <property type="match status" value="1"/>
</dbReference>
<evidence type="ECO:0000256" key="2">
    <source>
        <dbReference type="SAM" id="MobiDB-lite"/>
    </source>
</evidence>
<feature type="signal peptide" evidence="3">
    <location>
        <begin position="1"/>
        <end position="20"/>
    </location>
</feature>
<dbReference type="Proteomes" id="UP000070444">
    <property type="component" value="Unassembled WGS sequence"/>
</dbReference>
<dbReference type="EMBL" id="KQ964635">
    <property type="protein sequence ID" value="KXN67466.1"/>
    <property type="molecule type" value="Genomic_DNA"/>
</dbReference>